<keyword evidence="2" id="KW-0378">Hydrolase</keyword>
<accession>A0A318UF34</accession>
<dbReference type="EMBL" id="QKLU01000003">
    <property type="protein sequence ID" value="PYF74966.1"/>
    <property type="molecule type" value="Genomic_DNA"/>
</dbReference>
<dbReference type="Proteomes" id="UP000248198">
    <property type="component" value="Unassembled WGS sequence"/>
</dbReference>
<keyword evidence="3" id="KW-1185">Reference proteome</keyword>
<comment type="caution">
    <text evidence="2">The sequence shown here is derived from an EMBL/GenBank/DDBJ whole genome shotgun (WGS) entry which is preliminary data.</text>
</comment>
<reference evidence="2 3" key="1">
    <citation type="submission" date="2018-06" db="EMBL/GenBank/DDBJ databases">
        <title>Genomic Encyclopedia of Archaeal and Bacterial Type Strains, Phase II (KMG-II): from individual species to whole genera.</title>
        <authorList>
            <person name="Goeker M."/>
        </authorList>
    </citation>
    <scope>NUCLEOTIDE SEQUENCE [LARGE SCALE GENOMIC DNA]</scope>
    <source>
        <strain evidence="2 3">DSM 27372</strain>
    </source>
</reference>
<dbReference type="InterPro" id="IPR021109">
    <property type="entry name" value="Peptidase_aspartic_dom_sf"/>
</dbReference>
<protein>
    <submittedName>
        <fullName evidence="2">Aspartyl protease</fullName>
    </submittedName>
</protein>
<dbReference type="Gene3D" id="2.40.70.10">
    <property type="entry name" value="Acid Proteases"/>
    <property type="match status" value="1"/>
</dbReference>
<organism evidence="2 3">
    <name type="scientific">Pedobacter nutrimenti</name>
    <dbReference type="NCBI Taxonomy" id="1241337"/>
    <lineage>
        <taxon>Bacteria</taxon>
        <taxon>Pseudomonadati</taxon>
        <taxon>Bacteroidota</taxon>
        <taxon>Sphingobacteriia</taxon>
        <taxon>Sphingobacteriales</taxon>
        <taxon>Sphingobacteriaceae</taxon>
        <taxon>Pedobacter</taxon>
    </lineage>
</organism>
<sequence>MKRSSLLFVLLIFSTVTCFAQSFSYNLGGLQVSNYYEEIPYESINGKIFLQVELAGKTHKFLFDTGAPCALSPELVSELNATIIHKDLVRDAVGDKDSLSAVLVDEIKIGDLRFMGIPAIDIFPDFYRCWGIEGVIGSNLLRNSIVRIDASRHLIIFTDQPEKLNLNPKKAIPLITKTNYQSDPQIQIKLKDKVNLTLGFDTGDNTFLRMSEELMKRVSKLNVYQVLQQGYGSSTISVFGLQKNAEKYLIKIPFIQVGDARFNEVITSTDKGAIPAVGAKLLEYGIVTLDFIHGKFYFDAKQEKNEMFEKQWPIQPTVSGKKFIVGLVWDKMTDQIKAGEQILAIDDKDYSEINICNLMQNHPVLYGKEAAVLTLKDDKGSIRKVRISKE</sequence>
<dbReference type="Pfam" id="PF13650">
    <property type="entry name" value="Asp_protease_2"/>
    <property type="match status" value="1"/>
</dbReference>
<dbReference type="RefSeq" id="WP_110829891.1">
    <property type="nucleotide sequence ID" value="NZ_QKLU01000003.1"/>
</dbReference>
<feature type="chain" id="PRO_5016388753" evidence="1">
    <location>
        <begin position="21"/>
        <end position="390"/>
    </location>
</feature>
<dbReference type="AlphaFoldDB" id="A0A318UF34"/>
<dbReference type="CDD" id="cd05483">
    <property type="entry name" value="retropepsin_like_bacteria"/>
    <property type="match status" value="1"/>
</dbReference>
<name>A0A318UF34_9SPHI</name>
<keyword evidence="1" id="KW-0732">Signal</keyword>
<feature type="signal peptide" evidence="1">
    <location>
        <begin position="1"/>
        <end position="20"/>
    </location>
</feature>
<gene>
    <name evidence="2" type="ORF">B0O44_103412</name>
</gene>
<proteinExistence type="predicted"/>
<dbReference type="GO" id="GO:0006508">
    <property type="term" value="P:proteolysis"/>
    <property type="evidence" value="ECO:0007669"/>
    <property type="project" value="UniProtKB-KW"/>
</dbReference>
<dbReference type="OrthoDB" id="5580718at2"/>
<dbReference type="GO" id="GO:0008233">
    <property type="term" value="F:peptidase activity"/>
    <property type="evidence" value="ECO:0007669"/>
    <property type="project" value="UniProtKB-KW"/>
</dbReference>
<dbReference type="InterPro" id="IPR034122">
    <property type="entry name" value="Retropepsin-like_bacterial"/>
</dbReference>
<evidence type="ECO:0000313" key="2">
    <source>
        <dbReference type="EMBL" id="PYF74966.1"/>
    </source>
</evidence>
<evidence type="ECO:0000313" key="3">
    <source>
        <dbReference type="Proteomes" id="UP000248198"/>
    </source>
</evidence>
<evidence type="ECO:0000256" key="1">
    <source>
        <dbReference type="SAM" id="SignalP"/>
    </source>
</evidence>
<keyword evidence="2" id="KW-0645">Protease</keyword>